<evidence type="ECO:0000313" key="3">
    <source>
        <dbReference type="Proteomes" id="UP000190460"/>
    </source>
</evidence>
<organism evidence="2 3">
    <name type="scientific">Thiothrix eikelboomii</name>
    <dbReference type="NCBI Taxonomy" id="92487"/>
    <lineage>
        <taxon>Bacteria</taxon>
        <taxon>Pseudomonadati</taxon>
        <taxon>Pseudomonadota</taxon>
        <taxon>Gammaproteobacteria</taxon>
        <taxon>Thiotrichales</taxon>
        <taxon>Thiotrichaceae</taxon>
        <taxon>Thiothrix</taxon>
    </lineage>
</organism>
<name>A0A1T4X4H0_9GAMM</name>
<evidence type="ECO:0000313" key="2">
    <source>
        <dbReference type="EMBL" id="SKA84329.1"/>
    </source>
</evidence>
<gene>
    <name evidence="2" type="ORF">SAMN02745130_02515</name>
</gene>
<evidence type="ECO:0000256" key="1">
    <source>
        <dbReference type="SAM" id="SignalP"/>
    </source>
</evidence>
<dbReference type="AlphaFoldDB" id="A0A1T4X4H0"/>
<dbReference type="RefSeq" id="WP_078922981.1">
    <property type="nucleotide sequence ID" value="NZ_FUYB01000012.1"/>
</dbReference>
<sequence>MFAKPLPFLSALLCTSLLATTLVQAAPNQAPKPNAKPRNNFETQIIKLDARVHGADNPIRLNLPQGSYEVKPVSKAAGGQYEAWSVWDRTNCPRSKGCPRLVPTRFTGMHNNYYVSSAQLSQVIVDGKALPIVKEIPQYRSTSYFLQNGGNRAYEVTENFTYPDEASALAAAKASTFSLDKDSQVAFMLLDLSRSTDNRGGMTLQVRKIN</sequence>
<dbReference type="Proteomes" id="UP000190460">
    <property type="component" value="Unassembled WGS sequence"/>
</dbReference>
<dbReference type="EMBL" id="FUYB01000012">
    <property type="protein sequence ID" value="SKA84329.1"/>
    <property type="molecule type" value="Genomic_DNA"/>
</dbReference>
<accession>A0A1T4X4H0</accession>
<protein>
    <submittedName>
        <fullName evidence="2">Uncharacterized protein</fullName>
    </submittedName>
</protein>
<keyword evidence="3" id="KW-1185">Reference proteome</keyword>
<dbReference type="OrthoDB" id="9785394at2"/>
<keyword evidence="1" id="KW-0732">Signal</keyword>
<proteinExistence type="predicted"/>
<reference evidence="2 3" key="1">
    <citation type="submission" date="2017-02" db="EMBL/GenBank/DDBJ databases">
        <authorList>
            <person name="Peterson S.W."/>
        </authorList>
    </citation>
    <scope>NUCLEOTIDE SEQUENCE [LARGE SCALE GENOMIC DNA]</scope>
    <source>
        <strain evidence="2 3">ATCC 49788</strain>
    </source>
</reference>
<feature type="signal peptide" evidence="1">
    <location>
        <begin position="1"/>
        <end position="25"/>
    </location>
</feature>
<feature type="chain" id="PRO_5012775276" evidence="1">
    <location>
        <begin position="26"/>
        <end position="210"/>
    </location>
</feature>